<evidence type="ECO:0000256" key="7">
    <source>
        <dbReference type="ARBA" id="ARBA00022989"/>
    </source>
</evidence>
<evidence type="ECO:0000256" key="5">
    <source>
        <dbReference type="ARBA" id="ARBA00022960"/>
    </source>
</evidence>
<dbReference type="EC" id="2.4.99.28" evidence="14"/>
<feature type="transmembrane region" description="Helical" evidence="16">
    <location>
        <begin position="294"/>
        <end position="318"/>
    </location>
</feature>
<evidence type="ECO:0000256" key="8">
    <source>
        <dbReference type="ARBA" id="ARBA00023136"/>
    </source>
</evidence>
<dbReference type="RefSeq" id="WP_188762830.1">
    <property type="nucleotide sequence ID" value="NZ_BMJM01000006.1"/>
</dbReference>
<dbReference type="GO" id="GO:0009252">
    <property type="term" value="P:peptidoglycan biosynthetic process"/>
    <property type="evidence" value="ECO:0007669"/>
    <property type="project" value="UniProtKB-KW"/>
</dbReference>
<feature type="transmembrane region" description="Helical" evidence="16">
    <location>
        <begin position="36"/>
        <end position="60"/>
    </location>
</feature>
<evidence type="ECO:0000256" key="1">
    <source>
        <dbReference type="ARBA" id="ARBA00004141"/>
    </source>
</evidence>
<organism evidence="17 18">
    <name type="scientific">Sandarakinorhabdus glacialis</name>
    <dbReference type="NCBI Taxonomy" id="1614636"/>
    <lineage>
        <taxon>Bacteria</taxon>
        <taxon>Pseudomonadati</taxon>
        <taxon>Pseudomonadota</taxon>
        <taxon>Alphaproteobacteria</taxon>
        <taxon>Sphingomonadales</taxon>
        <taxon>Sphingosinicellaceae</taxon>
        <taxon>Sandarakinorhabdus</taxon>
    </lineage>
</organism>
<dbReference type="GO" id="GO:0008955">
    <property type="term" value="F:peptidoglycan glycosyltransferase activity"/>
    <property type="evidence" value="ECO:0007669"/>
    <property type="project" value="UniProtKB-EC"/>
</dbReference>
<feature type="transmembrane region" description="Helical" evidence="16">
    <location>
        <begin position="358"/>
        <end position="379"/>
    </location>
</feature>
<keyword evidence="4 16" id="KW-0812">Transmembrane</keyword>
<keyword evidence="2" id="KW-0328">Glycosyltransferase</keyword>
<evidence type="ECO:0000313" key="17">
    <source>
        <dbReference type="EMBL" id="GGE13790.1"/>
    </source>
</evidence>
<evidence type="ECO:0000256" key="16">
    <source>
        <dbReference type="SAM" id="Phobius"/>
    </source>
</evidence>
<evidence type="ECO:0000256" key="11">
    <source>
        <dbReference type="ARBA" id="ARBA00038053"/>
    </source>
</evidence>
<name>A0A916ZUV8_9SPHN</name>
<dbReference type="InterPro" id="IPR001182">
    <property type="entry name" value="FtsW/RodA"/>
</dbReference>
<evidence type="ECO:0000256" key="10">
    <source>
        <dbReference type="ARBA" id="ARBA00033270"/>
    </source>
</evidence>
<feature type="transmembrane region" description="Helical" evidence="16">
    <location>
        <begin position="169"/>
        <end position="185"/>
    </location>
</feature>
<dbReference type="PANTHER" id="PTHR30474:SF2">
    <property type="entry name" value="PEPTIDOGLYCAN GLYCOSYLTRANSFERASE FTSW-RELATED"/>
    <property type="match status" value="1"/>
</dbReference>
<keyword evidence="3" id="KW-0808">Transferase</keyword>
<evidence type="ECO:0000256" key="4">
    <source>
        <dbReference type="ARBA" id="ARBA00022692"/>
    </source>
</evidence>
<dbReference type="GO" id="GO:0051301">
    <property type="term" value="P:cell division"/>
    <property type="evidence" value="ECO:0007669"/>
    <property type="project" value="UniProtKB-KW"/>
</dbReference>
<dbReference type="Proteomes" id="UP000635071">
    <property type="component" value="Unassembled WGS sequence"/>
</dbReference>
<keyword evidence="8 16" id="KW-0472">Membrane</keyword>
<dbReference type="Pfam" id="PF01098">
    <property type="entry name" value="FTSW_RODA_SPOVE"/>
    <property type="match status" value="1"/>
</dbReference>
<keyword evidence="5" id="KW-0133">Cell shape</keyword>
<dbReference type="EMBL" id="BMJM01000006">
    <property type="protein sequence ID" value="GGE13790.1"/>
    <property type="molecule type" value="Genomic_DNA"/>
</dbReference>
<protein>
    <recommendedName>
        <fullName evidence="12">Probable peptidoglycan glycosyltransferase FtsW</fullName>
        <ecNumber evidence="14">2.4.99.28</ecNumber>
    </recommendedName>
    <alternativeName>
        <fullName evidence="13">Cell division protein FtsW</fullName>
    </alternativeName>
    <alternativeName>
        <fullName evidence="10">Cell wall polymerase</fullName>
    </alternativeName>
    <alternativeName>
        <fullName evidence="9">Peptidoglycan polymerase</fullName>
    </alternativeName>
</protein>
<feature type="transmembrane region" description="Helical" evidence="16">
    <location>
        <begin position="205"/>
        <end position="232"/>
    </location>
</feature>
<evidence type="ECO:0000256" key="9">
    <source>
        <dbReference type="ARBA" id="ARBA00032370"/>
    </source>
</evidence>
<evidence type="ECO:0000256" key="12">
    <source>
        <dbReference type="ARBA" id="ARBA00041185"/>
    </source>
</evidence>
<comment type="subcellular location">
    <subcellularLocation>
        <location evidence="1">Membrane</location>
        <topology evidence="1">Multi-pass membrane protein</topology>
    </subcellularLocation>
</comment>
<evidence type="ECO:0000256" key="13">
    <source>
        <dbReference type="ARBA" id="ARBA00041418"/>
    </source>
</evidence>
<keyword evidence="18" id="KW-1185">Reference proteome</keyword>
<keyword evidence="7 16" id="KW-1133">Transmembrane helix</keyword>
<dbReference type="GO" id="GO:0015648">
    <property type="term" value="F:lipid-linked peptidoglycan transporter activity"/>
    <property type="evidence" value="ECO:0007669"/>
    <property type="project" value="TreeGrafter"/>
</dbReference>
<gene>
    <name evidence="17" type="ORF">GCM10011529_20220</name>
</gene>
<feature type="transmembrane region" description="Helical" evidence="16">
    <location>
        <begin position="105"/>
        <end position="125"/>
    </location>
</feature>
<comment type="similarity">
    <text evidence="11">Belongs to the SEDS family. FtsW subfamily.</text>
</comment>
<dbReference type="GO" id="GO:0032153">
    <property type="term" value="C:cell division site"/>
    <property type="evidence" value="ECO:0007669"/>
    <property type="project" value="TreeGrafter"/>
</dbReference>
<keyword evidence="17" id="KW-0132">Cell division</keyword>
<dbReference type="GO" id="GO:0008360">
    <property type="term" value="P:regulation of cell shape"/>
    <property type="evidence" value="ECO:0007669"/>
    <property type="project" value="UniProtKB-KW"/>
</dbReference>
<reference evidence="17" key="1">
    <citation type="journal article" date="2014" name="Int. J. Syst. Evol. Microbiol.">
        <title>Complete genome sequence of Corynebacterium casei LMG S-19264T (=DSM 44701T), isolated from a smear-ripened cheese.</title>
        <authorList>
            <consortium name="US DOE Joint Genome Institute (JGI-PGF)"/>
            <person name="Walter F."/>
            <person name="Albersmeier A."/>
            <person name="Kalinowski J."/>
            <person name="Ruckert C."/>
        </authorList>
    </citation>
    <scope>NUCLEOTIDE SEQUENCE</scope>
    <source>
        <strain evidence="17">CGMCC 1.15519</strain>
    </source>
</reference>
<evidence type="ECO:0000256" key="14">
    <source>
        <dbReference type="ARBA" id="ARBA00044770"/>
    </source>
</evidence>
<keyword evidence="17" id="KW-0131">Cell cycle</keyword>
<proteinExistence type="inferred from homology"/>
<evidence type="ECO:0000313" key="18">
    <source>
        <dbReference type="Proteomes" id="UP000635071"/>
    </source>
</evidence>
<dbReference type="AlphaFoldDB" id="A0A916ZUV8"/>
<dbReference type="PANTHER" id="PTHR30474">
    <property type="entry name" value="CELL CYCLE PROTEIN"/>
    <property type="match status" value="1"/>
</dbReference>
<feature type="transmembrane region" description="Helical" evidence="16">
    <location>
        <begin position="80"/>
        <end position="98"/>
    </location>
</feature>
<comment type="catalytic activity">
    <reaction evidence="15">
        <text>[GlcNAc-(1-&gt;4)-Mur2Ac(oyl-L-Ala-gamma-D-Glu-L-Lys-D-Ala-D-Ala)](n)-di-trans,octa-cis-undecaprenyl diphosphate + beta-D-GlcNAc-(1-&gt;4)-Mur2Ac(oyl-L-Ala-gamma-D-Glu-L-Lys-D-Ala-D-Ala)-di-trans,octa-cis-undecaprenyl diphosphate = [GlcNAc-(1-&gt;4)-Mur2Ac(oyl-L-Ala-gamma-D-Glu-L-Lys-D-Ala-D-Ala)](n+1)-di-trans,octa-cis-undecaprenyl diphosphate + di-trans,octa-cis-undecaprenyl diphosphate + H(+)</text>
        <dbReference type="Rhea" id="RHEA:23708"/>
        <dbReference type="Rhea" id="RHEA-COMP:9602"/>
        <dbReference type="Rhea" id="RHEA-COMP:9603"/>
        <dbReference type="ChEBI" id="CHEBI:15378"/>
        <dbReference type="ChEBI" id="CHEBI:58405"/>
        <dbReference type="ChEBI" id="CHEBI:60033"/>
        <dbReference type="ChEBI" id="CHEBI:78435"/>
        <dbReference type="EC" id="2.4.99.28"/>
    </reaction>
</comment>
<evidence type="ECO:0000256" key="6">
    <source>
        <dbReference type="ARBA" id="ARBA00022984"/>
    </source>
</evidence>
<comment type="caution">
    <text evidence="17">The sequence shown here is derived from an EMBL/GenBank/DDBJ whole genome shotgun (WGS) entry which is preliminary data.</text>
</comment>
<dbReference type="GO" id="GO:0005886">
    <property type="term" value="C:plasma membrane"/>
    <property type="evidence" value="ECO:0007669"/>
    <property type="project" value="TreeGrafter"/>
</dbReference>
<feature type="transmembrane region" description="Helical" evidence="16">
    <location>
        <begin position="324"/>
        <end position="346"/>
    </location>
</feature>
<evidence type="ECO:0000256" key="2">
    <source>
        <dbReference type="ARBA" id="ARBA00022676"/>
    </source>
</evidence>
<sequence length="400" mass="43467">MTDTIRARPWVSATSAPFSRGDKSWLGRWFWTIDKLLLTFVFALIGCGIIAVAAASPAAAQRLSGAAFKYGDLYFLKRQVFWVAIGLPVMFGVSMLPVSWAKRAALIGTAVFLAALILVPSFGAAKNGAERWLSIAGFEVQPSEFLKPMFVVTTAWLLALRFEDRSLPTMQLSFGVLVLIAFLLVKQPDFGQTALIMTVWLVQAVLAGMSLWMLGILAGIATLGLGLAYLTVDHVSQRIDKFLTGGGDTYQIDKALDCFRAGGLFGVGPGEGQMKFRLPEPHTDYIFSVIGEEFGMIACLVIAGLYIAIVVRVFLMMLDEDDPFIMLASVGLATQFGLQATINMAVNIKLLPSKGMTLPFISHGGSSFLALCLGMGLLLSLTRRNPFLKASPYVERWRAG</sequence>
<reference evidence="17" key="2">
    <citation type="submission" date="2020-09" db="EMBL/GenBank/DDBJ databases">
        <authorList>
            <person name="Sun Q."/>
            <person name="Zhou Y."/>
        </authorList>
    </citation>
    <scope>NUCLEOTIDE SEQUENCE</scope>
    <source>
        <strain evidence="17">CGMCC 1.15519</strain>
    </source>
</reference>
<evidence type="ECO:0000256" key="15">
    <source>
        <dbReference type="ARBA" id="ARBA00049902"/>
    </source>
</evidence>
<keyword evidence="6" id="KW-0573">Peptidoglycan synthesis</keyword>
<accession>A0A916ZUV8</accession>
<evidence type="ECO:0000256" key="3">
    <source>
        <dbReference type="ARBA" id="ARBA00022679"/>
    </source>
</evidence>